<organism evidence="5">
    <name type="scientific">Isoptericola variabilis (strain 225)</name>
    <dbReference type="NCBI Taxonomy" id="743718"/>
    <lineage>
        <taxon>Bacteria</taxon>
        <taxon>Bacillati</taxon>
        <taxon>Actinomycetota</taxon>
        <taxon>Actinomycetes</taxon>
        <taxon>Micrococcales</taxon>
        <taxon>Promicromonosporaceae</taxon>
        <taxon>Isoptericola</taxon>
    </lineage>
</organism>
<dbReference type="Gene3D" id="1.10.10.1320">
    <property type="entry name" value="Anti-sigma factor, zinc-finger domain"/>
    <property type="match status" value="1"/>
</dbReference>
<name>F6FUU0_ISOV2</name>
<dbReference type="eggNOG" id="ENOG502ZVQ5">
    <property type="taxonomic scope" value="Bacteria"/>
</dbReference>
<dbReference type="RefSeq" id="WP_013837745.1">
    <property type="nucleotide sequence ID" value="NC_015588.1"/>
</dbReference>
<evidence type="ECO:0000259" key="3">
    <source>
        <dbReference type="Pfam" id="PF13490"/>
    </source>
</evidence>
<reference evidence="4 5" key="1">
    <citation type="submission" date="2011-05" db="EMBL/GenBank/DDBJ databases">
        <title>Complete sequence of Isoptericola variabilis 225.</title>
        <authorList>
            <consortium name="US DOE Joint Genome Institute"/>
            <person name="Lucas S."/>
            <person name="Han J."/>
            <person name="Lapidus A."/>
            <person name="Cheng J.-F."/>
            <person name="Goodwin L."/>
            <person name="Pitluck S."/>
            <person name="Peters L."/>
            <person name="Mikhailova N."/>
            <person name="Zeytun A."/>
            <person name="Han C."/>
            <person name="Tapia R."/>
            <person name="Land M."/>
            <person name="Hauser L."/>
            <person name="Kyrpides N."/>
            <person name="Ivanova N."/>
            <person name="Pagani I."/>
            <person name="Siebers A."/>
            <person name="Allgaier M."/>
            <person name="Thelen M."/>
            <person name="Hugenholtz P."/>
            <person name="Gladden J."/>
            <person name="Woyke T."/>
        </authorList>
    </citation>
    <scope>NUCLEOTIDE SEQUENCE [LARGE SCALE GENOMIC DNA]</scope>
    <source>
        <strain evidence="5">225</strain>
    </source>
</reference>
<dbReference type="EMBL" id="CP002810">
    <property type="protein sequence ID" value="AEG43351.1"/>
    <property type="molecule type" value="Genomic_DNA"/>
</dbReference>
<keyword evidence="5" id="KW-1185">Reference proteome</keyword>
<dbReference type="InterPro" id="IPR041916">
    <property type="entry name" value="Anti_sigma_zinc_sf"/>
</dbReference>
<dbReference type="HOGENOM" id="CLU_2342975_0_0_11"/>
<keyword evidence="1" id="KW-0805">Transcription regulation</keyword>
<keyword evidence="2" id="KW-0804">Transcription</keyword>
<proteinExistence type="predicted"/>
<dbReference type="Proteomes" id="UP000009236">
    <property type="component" value="Chromosome"/>
</dbReference>
<evidence type="ECO:0000313" key="5">
    <source>
        <dbReference type="Proteomes" id="UP000009236"/>
    </source>
</evidence>
<evidence type="ECO:0000313" key="4">
    <source>
        <dbReference type="EMBL" id="AEG43351.1"/>
    </source>
</evidence>
<sequence length="97" mass="10494">MTRDLGCRDAVARLWEYLDGDLSRADVDALEAHLSFCLRCCGELAFARELRAALGSTARQPVPDDVQARLTAFAASLDLLAADLDGTAPTTPEEPWS</sequence>
<accession>F6FUU0</accession>
<feature type="domain" description="Putative zinc-finger" evidence="3">
    <location>
        <begin position="7"/>
        <end position="40"/>
    </location>
</feature>
<dbReference type="InterPro" id="IPR027383">
    <property type="entry name" value="Znf_put"/>
</dbReference>
<dbReference type="KEGG" id="iva:Isova_0560"/>
<protein>
    <recommendedName>
        <fullName evidence="3">Putative zinc-finger domain-containing protein</fullName>
    </recommendedName>
</protein>
<evidence type="ECO:0000256" key="2">
    <source>
        <dbReference type="ARBA" id="ARBA00023163"/>
    </source>
</evidence>
<dbReference type="AlphaFoldDB" id="F6FUU0"/>
<evidence type="ECO:0000256" key="1">
    <source>
        <dbReference type="ARBA" id="ARBA00023015"/>
    </source>
</evidence>
<dbReference type="Pfam" id="PF13490">
    <property type="entry name" value="zf-HC2"/>
    <property type="match status" value="1"/>
</dbReference>
<gene>
    <name evidence="4" type="ordered locus">Isova_0560</name>
</gene>